<proteinExistence type="predicted"/>
<keyword evidence="2" id="KW-1185">Reference proteome</keyword>
<sequence>MPFKYRSLTANCGNDTLGLTASQSIAELFVEDDADFFVINCQEAHFRNTQEQLERFFPQEKYEVRCLSQMPTHTKLDTQVFPTTGMATFVIYKKELDLRIDGNPQIARRENSRLDGSGYNKGGMVTNFSIERKNPKERIQVQAVTGHLDANNAIKRNKDWLNIYRATVKRVTSWNDLMASSPDLLLSGYDANTRNKFNEQNDKIDRNMWDDPAKYPEIQAMDFVSKAAAKYSKDITYAHTKRDPQTGEEIIADSKREGDAARGMLDFVTIYDGDISHMKSRESIEKGITVVDIEPQTGSDRDHHVIISPSQTSLALTDFNRIKNLMAARLWGVAPVVSKQILAIKEGTAAADQAWRQLQLIDYYNEYLAPGGFLDRSIELHRRKLEYFQEITDNPALDDALKENLRKIFFEDKEPDNSLDQIDSDQLDQRVEQLKAKQVLMQTFLDSLAQCKHVSGIEARFFCYNDLKKQIENNIQVNAAEAFKSEAVREYHNYHMMLEMACNEQEDPELQKALKTIIKRLDAIVDPTDANALNNMDPGKLDTLTQIAALCHKRNLLLKQEEVNELVNINRELISLSHDAMGSDSSLWRALAEAVKFFISLVPEGWSKKVGIVQDKKLSDSLLQYSTVYKSALQDIVPREEEEGDVFKIDGPSGMS</sequence>
<evidence type="ECO:0000313" key="1">
    <source>
        <dbReference type="EMBL" id="STY29002.1"/>
    </source>
</evidence>
<dbReference type="Gene3D" id="3.60.10.10">
    <property type="entry name" value="Endonuclease/exonuclease/phosphatase"/>
    <property type="match status" value="1"/>
</dbReference>
<accession>A0A378LT35</accession>
<protein>
    <submittedName>
        <fullName evidence="1">Uncharacterized protein</fullName>
    </submittedName>
</protein>
<evidence type="ECO:0000313" key="2">
    <source>
        <dbReference type="Proteomes" id="UP000255297"/>
    </source>
</evidence>
<dbReference type="AlphaFoldDB" id="A0A378LT35"/>
<dbReference type="EMBL" id="UGPB01000001">
    <property type="protein sequence ID" value="STY29002.1"/>
    <property type="molecule type" value="Genomic_DNA"/>
</dbReference>
<dbReference type="OrthoDB" id="5635562at2"/>
<reference evidence="1 2" key="1">
    <citation type="submission" date="2018-06" db="EMBL/GenBank/DDBJ databases">
        <authorList>
            <consortium name="Pathogen Informatics"/>
            <person name="Doyle S."/>
        </authorList>
    </citation>
    <scope>NUCLEOTIDE SEQUENCE [LARGE SCALE GENOMIC DNA]</scope>
    <source>
        <strain evidence="1 2">NCTC11532</strain>
    </source>
</reference>
<dbReference type="Proteomes" id="UP000255297">
    <property type="component" value="Unassembled WGS sequence"/>
</dbReference>
<name>A0A378LT35_9GAMM</name>
<dbReference type="STRING" id="1122170.GCA_000701265_01840"/>
<gene>
    <name evidence="1" type="ORF">NCTC11532_01179</name>
</gene>
<organism evidence="1 2">
    <name type="scientific">Legionella wadsworthii</name>
    <dbReference type="NCBI Taxonomy" id="28088"/>
    <lineage>
        <taxon>Bacteria</taxon>
        <taxon>Pseudomonadati</taxon>
        <taxon>Pseudomonadota</taxon>
        <taxon>Gammaproteobacteria</taxon>
        <taxon>Legionellales</taxon>
        <taxon>Legionellaceae</taxon>
        <taxon>Legionella</taxon>
    </lineage>
</organism>
<dbReference type="RefSeq" id="WP_051635610.1">
    <property type="nucleotide sequence ID" value="NZ_CAAAIS010000008.1"/>
</dbReference>
<dbReference type="InterPro" id="IPR036691">
    <property type="entry name" value="Endo/exonu/phosph_ase_sf"/>
</dbReference>